<sequence>IHSFAVPSLGVKLDCIPGRLNQFSLVINREGVFYGQCSELCGVLHGFMPVVIEAVSLEQYLAWLSDQISPLFNKEGSPSEAPKAPGMLLTTLAWAQQLARRNHSEESKAKFSGANNGQSKPPTDNLSPHKTGSLNSTVDNAVINQNDNEFVFHLFGLFEYLGIVGATLLIYKRSGNSTTSYQFSTYTLPIFTELHNSGKDQYITRIPKREVPQSAVTGIRSNPSFNVLPCWARHAPFFLTLKYHPPSLYYWYHQRNGYVGMVDKRDLGSRGRYTVWVQIPLAVLGEILPLSVQVRKKATTIPDGVK</sequence>
<evidence type="ECO:0000313" key="2">
    <source>
        <dbReference type="Proteomes" id="UP000789920"/>
    </source>
</evidence>
<feature type="non-terminal residue" evidence="1">
    <location>
        <position position="1"/>
    </location>
</feature>
<protein>
    <submittedName>
        <fullName evidence="1">6003_t:CDS:1</fullName>
    </submittedName>
</protein>
<dbReference type="Proteomes" id="UP000789920">
    <property type="component" value="Unassembled WGS sequence"/>
</dbReference>
<keyword evidence="2" id="KW-1185">Reference proteome</keyword>
<reference evidence="1" key="1">
    <citation type="submission" date="2021-06" db="EMBL/GenBank/DDBJ databases">
        <authorList>
            <person name="Kallberg Y."/>
            <person name="Tangrot J."/>
            <person name="Rosling A."/>
        </authorList>
    </citation>
    <scope>NUCLEOTIDE SEQUENCE</scope>
    <source>
        <strain evidence="1">MA461A</strain>
    </source>
</reference>
<gene>
    <name evidence="1" type="ORF">RPERSI_LOCUS10471</name>
</gene>
<evidence type="ECO:0000313" key="1">
    <source>
        <dbReference type="EMBL" id="CAG8710002.1"/>
    </source>
</evidence>
<dbReference type="EMBL" id="CAJVQC010020735">
    <property type="protein sequence ID" value="CAG8710002.1"/>
    <property type="molecule type" value="Genomic_DNA"/>
</dbReference>
<proteinExistence type="predicted"/>
<accession>A0ACA9PLD9</accession>
<name>A0ACA9PLD9_9GLOM</name>
<comment type="caution">
    <text evidence="1">The sequence shown here is derived from an EMBL/GenBank/DDBJ whole genome shotgun (WGS) entry which is preliminary data.</text>
</comment>
<organism evidence="1 2">
    <name type="scientific">Racocetra persica</name>
    <dbReference type="NCBI Taxonomy" id="160502"/>
    <lineage>
        <taxon>Eukaryota</taxon>
        <taxon>Fungi</taxon>
        <taxon>Fungi incertae sedis</taxon>
        <taxon>Mucoromycota</taxon>
        <taxon>Glomeromycotina</taxon>
        <taxon>Glomeromycetes</taxon>
        <taxon>Diversisporales</taxon>
        <taxon>Gigasporaceae</taxon>
        <taxon>Racocetra</taxon>
    </lineage>
</organism>